<comment type="caution">
    <text evidence="1">The sequence shown here is derived from an EMBL/GenBank/DDBJ whole genome shotgun (WGS) entry which is preliminary data.</text>
</comment>
<keyword evidence="3" id="KW-1185">Reference proteome</keyword>
<accession>A0A9P1DFD2</accession>
<proteinExistence type="predicted"/>
<dbReference type="EMBL" id="CAMXCT020004458">
    <property type="protein sequence ID" value="CAL1162575.1"/>
    <property type="molecule type" value="Genomic_DNA"/>
</dbReference>
<dbReference type="AlphaFoldDB" id="A0A9P1DFD2"/>
<name>A0A9P1DFD2_9DINO</name>
<protein>
    <submittedName>
        <fullName evidence="1">Uncharacterized protein</fullName>
    </submittedName>
</protein>
<evidence type="ECO:0000313" key="1">
    <source>
        <dbReference type="EMBL" id="CAI4009200.1"/>
    </source>
</evidence>
<reference evidence="1" key="1">
    <citation type="submission" date="2022-10" db="EMBL/GenBank/DDBJ databases">
        <authorList>
            <person name="Chen Y."/>
            <person name="Dougan E. K."/>
            <person name="Chan C."/>
            <person name="Rhodes N."/>
            <person name="Thang M."/>
        </authorList>
    </citation>
    <scope>NUCLEOTIDE SEQUENCE</scope>
</reference>
<sequence length="430" mass="47374">MILWLLFAVASGYDQSCHDEGRCDASSMVQMKAGATQAIDCDGWVLAAPGTDCSDTCGADLCTAESIEKMSRKLFNGWRRLVSECFGVVTRTADRNVAFADLRYAPFVLYERILSEEGQFEPIQIVEQQTASSCDAKRANETNKYGRRICFCSSSGPVTGDPHITTLRGDHYTLLKQGTFLAWSFRKTSFNSGIQAPVEWQLLASYSGARFTTAGLLLIDHTHSVMELTAKDCQWRGRQPGGEWHNATVGVNGEDRPSYVEVIDLNRTIKGHLHTGSVMKLKMKEEDQTNSVAKLVTHCKPGDRLDFIVRMYDQDDLDHVGGELGAPKHRAEKQVSFLSSKHMVNMKTDSEFEVPTAWLTLGGSEEADSYLKTRMQAGAGVSLTQKSCSEAERICAKHLEESEAFADCVFDVCNGGNEADAEAAAEMLAE</sequence>
<dbReference type="OrthoDB" id="4405280at2759"/>
<organism evidence="1">
    <name type="scientific">Cladocopium goreaui</name>
    <dbReference type="NCBI Taxonomy" id="2562237"/>
    <lineage>
        <taxon>Eukaryota</taxon>
        <taxon>Sar</taxon>
        <taxon>Alveolata</taxon>
        <taxon>Dinophyceae</taxon>
        <taxon>Suessiales</taxon>
        <taxon>Symbiodiniaceae</taxon>
        <taxon>Cladocopium</taxon>
    </lineage>
</organism>
<dbReference type="Proteomes" id="UP001152797">
    <property type="component" value="Unassembled WGS sequence"/>
</dbReference>
<evidence type="ECO:0000313" key="2">
    <source>
        <dbReference type="EMBL" id="CAL4796512.1"/>
    </source>
</evidence>
<dbReference type="EMBL" id="CAMXCT010004458">
    <property type="protein sequence ID" value="CAI4009200.1"/>
    <property type="molecule type" value="Genomic_DNA"/>
</dbReference>
<evidence type="ECO:0000313" key="3">
    <source>
        <dbReference type="Proteomes" id="UP001152797"/>
    </source>
</evidence>
<gene>
    <name evidence="1" type="ORF">C1SCF055_LOCUS34573</name>
</gene>
<reference evidence="2 3" key="2">
    <citation type="submission" date="2024-05" db="EMBL/GenBank/DDBJ databases">
        <authorList>
            <person name="Chen Y."/>
            <person name="Shah S."/>
            <person name="Dougan E. K."/>
            <person name="Thang M."/>
            <person name="Chan C."/>
        </authorList>
    </citation>
    <scope>NUCLEOTIDE SEQUENCE [LARGE SCALE GENOMIC DNA]</scope>
</reference>
<dbReference type="EMBL" id="CAMXCT030004458">
    <property type="protein sequence ID" value="CAL4796512.1"/>
    <property type="molecule type" value="Genomic_DNA"/>
</dbReference>